<keyword evidence="4" id="KW-1185">Reference proteome</keyword>
<organism evidence="3 4">
    <name type="scientific">Capsulimonas corticalis</name>
    <dbReference type="NCBI Taxonomy" id="2219043"/>
    <lineage>
        <taxon>Bacteria</taxon>
        <taxon>Bacillati</taxon>
        <taxon>Armatimonadota</taxon>
        <taxon>Armatimonadia</taxon>
        <taxon>Capsulimonadales</taxon>
        <taxon>Capsulimonadaceae</taxon>
        <taxon>Capsulimonas</taxon>
    </lineage>
</organism>
<name>A0A402D270_9BACT</name>
<dbReference type="Pfam" id="PF14257">
    <property type="entry name" value="DUF4349"/>
    <property type="match status" value="1"/>
</dbReference>
<dbReference type="AlphaFoldDB" id="A0A402D270"/>
<dbReference type="InterPro" id="IPR027383">
    <property type="entry name" value="Znf_put"/>
</dbReference>
<feature type="domain" description="DUF4349" evidence="2">
    <location>
        <begin position="219"/>
        <end position="426"/>
    </location>
</feature>
<feature type="domain" description="Putative zinc-finger" evidence="1">
    <location>
        <begin position="7"/>
        <end position="38"/>
    </location>
</feature>
<dbReference type="Gene3D" id="1.10.10.1320">
    <property type="entry name" value="Anti-sigma factor, zinc-finger domain"/>
    <property type="match status" value="1"/>
</dbReference>
<evidence type="ECO:0000313" key="3">
    <source>
        <dbReference type="EMBL" id="BDI30181.1"/>
    </source>
</evidence>
<dbReference type="KEGG" id="ccot:CCAX7_22320"/>
<dbReference type="RefSeq" id="WP_119323630.1">
    <property type="nucleotide sequence ID" value="NZ_AP025739.1"/>
</dbReference>
<dbReference type="Pfam" id="PF13490">
    <property type="entry name" value="zf-HC2"/>
    <property type="match status" value="1"/>
</dbReference>
<dbReference type="Proteomes" id="UP000287394">
    <property type="component" value="Chromosome"/>
</dbReference>
<evidence type="ECO:0000313" key="4">
    <source>
        <dbReference type="Proteomes" id="UP000287394"/>
    </source>
</evidence>
<evidence type="ECO:0008006" key="5">
    <source>
        <dbReference type="Google" id="ProtNLM"/>
    </source>
</evidence>
<dbReference type="InterPro" id="IPR025645">
    <property type="entry name" value="DUF4349"/>
</dbReference>
<reference evidence="3 4" key="1">
    <citation type="journal article" date="2019" name="Int. J. Syst. Evol. Microbiol.">
        <title>Capsulimonas corticalis gen. nov., sp. nov., an aerobic capsulated bacterium, of a novel bacterial order, Capsulimonadales ord. nov., of the class Armatimonadia of the phylum Armatimonadetes.</title>
        <authorList>
            <person name="Li J."/>
            <person name="Kudo C."/>
            <person name="Tonouchi A."/>
        </authorList>
    </citation>
    <scope>NUCLEOTIDE SEQUENCE [LARGE SCALE GENOMIC DNA]</scope>
    <source>
        <strain evidence="3 4">AX-7</strain>
    </source>
</reference>
<accession>A0A402D270</accession>
<dbReference type="InterPro" id="IPR041916">
    <property type="entry name" value="Anti_sigma_zinc_sf"/>
</dbReference>
<protein>
    <recommendedName>
        <fullName evidence="5">Zinc-finger domain-containing protein</fullName>
    </recommendedName>
</protein>
<gene>
    <name evidence="3" type="ORF">CCAX7_22320</name>
</gene>
<proteinExistence type="predicted"/>
<sequence length="440" mass="48458">MTQRHAYEDDLKAYIDGELSLLRRLAVARHLAHCASCRMEVAQMSQITEELRPETDEALDPNLRAKILADLGPASTSPVRTRRKLRPMPVFAGSVAAIAVLWCLAPIFTANHLGSPMAAKHIGLGLTQYAQDYDERSVATVPAQSMTPPGAYYNSANRTFAPTQTFDSNGKNGVTLQIKNPESRFMDDSGRIDAKQSPPVTYSVKLSDKEAGVDSTRLVHNEASIGVEVANSEASSADLATLVKGVGGYEAENSLTTDENGIRSADVTVKVPVDQFDNVMTQIGKFGKVTSKSITGEDITEKTSDADQAEQVMEDEVRRTDAELKSRGKRVTWRDQEQARDLRIQLNQSRARLELLKKMARLSSIEVTLNEKAKDPPKVTSNFWTNLWASTGAATDTLAAAFGRVLALVIWFVAYAPLWIPAILGYRWWAKKNKREESTV</sequence>
<evidence type="ECO:0000259" key="2">
    <source>
        <dbReference type="Pfam" id="PF14257"/>
    </source>
</evidence>
<evidence type="ECO:0000259" key="1">
    <source>
        <dbReference type="Pfam" id="PF13490"/>
    </source>
</evidence>
<dbReference type="EMBL" id="AP025739">
    <property type="protein sequence ID" value="BDI30181.1"/>
    <property type="molecule type" value="Genomic_DNA"/>
</dbReference>
<dbReference type="OrthoDB" id="5381491at2"/>